<dbReference type="PANTHER" id="PTHR12654:SF0">
    <property type="entry name" value="NON-LYSOSOMAL GLUCOSYLCERAMIDASE"/>
    <property type="match status" value="1"/>
</dbReference>
<dbReference type="InterPro" id="IPR052566">
    <property type="entry name" value="Non-lysos_glucosylceramidase"/>
</dbReference>
<evidence type="ECO:0000313" key="2">
    <source>
        <dbReference type="EMBL" id="CAF4538949.1"/>
    </source>
</evidence>
<comment type="caution">
    <text evidence="2">The sequence shown here is derived from an EMBL/GenBank/DDBJ whole genome shotgun (WGS) entry which is preliminary data.</text>
</comment>
<feature type="domain" description="Glycosyl-hydrolase family 116 catalytic region" evidence="1">
    <location>
        <begin position="2"/>
        <end position="60"/>
    </location>
</feature>
<protein>
    <recommendedName>
        <fullName evidence="1">Glycosyl-hydrolase family 116 catalytic region domain-containing protein</fullName>
    </recommendedName>
</protein>
<dbReference type="Proteomes" id="UP000681967">
    <property type="component" value="Unassembled WGS sequence"/>
</dbReference>
<dbReference type="AlphaFoldDB" id="A0A8S2Y2Z5"/>
<feature type="non-terminal residue" evidence="2">
    <location>
        <position position="1"/>
    </location>
</feature>
<name>A0A8S2Y2Z5_9BILA</name>
<organism evidence="2 3">
    <name type="scientific">Rotaria magnacalcarata</name>
    <dbReference type="NCBI Taxonomy" id="392030"/>
    <lineage>
        <taxon>Eukaryota</taxon>
        <taxon>Metazoa</taxon>
        <taxon>Spiralia</taxon>
        <taxon>Gnathifera</taxon>
        <taxon>Rotifera</taxon>
        <taxon>Eurotatoria</taxon>
        <taxon>Bdelloidea</taxon>
        <taxon>Philodinida</taxon>
        <taxon>Philodinidae</taxon>
        <taxon>Rotaria</taxon>
    </lineage>
</organism>
<gene>
    <name evidence="2" type="ORF">BYL167_LOCUS37611</name>
</gene>
<dbReference type="Pfam" id="PF04685">
    <property type="entry name" value="DUF608"/>
    <property type="match status" value="1"/>
</dbReference>
<reference evidence="2" key="1">
    <citation type="submission" date="2021-02" db="EMBL/GenBank/DDBJ databases">
        <authorList>
            <person name="Nowell W R."/>
        </authorList>
    </citation>
    <scope>NUCLEOTIDE SEQUENCE</scope>
</reference>
<evidence type="ECO:0000259" key="1">
    <source>
        <dbReference type="Pfam" id="PF04685"/>
    </source>
</evidence>
<evidence type="ECO:0000313" key="3">
    <source>
        <dbReference type="Proteomes" id="UP000681967"/>
    </source>
</evidence>
<sequence length="60" mass="7189">MSYSDKLWNGKYYNYDSSLSRHHDCIMSDQLAGFWYLRLSGHKYDDFEKDRIGSVLNTIF</sequence>
<dbReference type="GO" id="GO:0008422">
    <property type="term" value="F:beta-glucosidase activity"/>
    <property type="evidence" value="ECO:0007669"/>
    <property type="project" value="TreeGrafter"/>
</dbReference>
<dbReference type="EMBL" id="CAJOBH010085632">
    <property type="protein sequence ID" value="CAF4538949.1"/>
    <property type="molecule type" value="Genomic_DNA"/>
</dbReference>
<proteinExistence type="predicted"/>
<dbReference type="InterPro" id="IPR006775">
    <property type="entry name" value="GH116_catalytic"/>
</dbReference>
<dbReference type="PANTHER" id="PTHR12654">
    <property type="entry name" value="BILE ACID BETA-GLUCOSIDASE-RELATED"/>
    <property type="match status" value="1"/>
</dbReference>
<accession>A0A8S2Y2Z5</accession>